<dbReference type="AlphaFoldDB" id="B4QQZ4"/>
<evidence type="ECO:0000313" key="3">
    <source>
        <dbReference type="Proteomes" id="UP000000304"/>
    </source>
</evidence>
<dbReference type="HOGENOM" id="CLU_2870037_0_0_1"/>
<gene>
    <name evidence="2" type="primary">Dsim\GD13255</name>
    <name evidence="2" type="ORF">Dsim_GD13255</name>
</gene>
<protein>
    <submittedName>
        <fullName evidence="2">GD13255</fullName>
    </submittedName>
</protein>
<evidence type="ECO:0000256" key="1">
    <source>
        <dbReference type="SAM" id="MobiDB-lite"/>
    </source>
</evidence>
<keyword evidence="3" id="KW-1185">Reference proteome</keyword>
<dbReference type="Proteomes" id="UP000000304">
    <property type="component" value="Chromosome 3L"/>
</dbReference>
<evidence type="ECO:0000313" key="2">
    <source>
        <dbReference type="EMBL" id="EDX09231.1"/>
    </source>
</evidence>
<name>B4QQZ4_DROSI</name>
<feature type="region of interest" description="Disordered" evidence="1">
    <location>
        <begin position="1"/>
        <end position="23"/>
    </location>
</feature>
<sequence>MPMALIPRTRQRDGLKVSQSGFSSSSSRFEKFLLRQVEQQSPSAMLWQSRASIRFFLATKDAAA</sequence>
<dbReference type="EMBL" id="CM000363">
    <property type="protein sequence ID" value="EDX09231.1"/>
    <property type="molecule type" value="Genomic_DNA"/>
</dbReference>
<reference evidence="2 3" key="1">
    <citation type="journal article" date="2007" name="Nature">
        <title>Evolution of genes and genomes on the Drosophila phylogeny.</title>
        <authorList>
            <consortium name="Drosophila 12 Genomes Consortium"/>
            <person name="Clark A.G."/>
            <person name="Eisen M.B."/>
            <person name="Smith D.R."/>
            <person name="Bergman C.M."/>
            <person name="Oliver B."/>
            <person name="Markow T.A."/>
            <person name="Kaufman T.C."/>
            <person name="Kellis M."/>
            <person name="Gelbart W."/>
            <person name="Iyer V.N."/>
            <person name="Pollard D.A."/>
            <person name="Sackton T.B."/>
            <person name="Larracuente A.M."/>
            <person name="Singh N.D."/>
            <person name="Abad J.P."/>
            <person name="Abt D.N."/>
            <person name="Adryan B."/>
            <person name="Aguade M."/>
            <person name="Akashi H."/>
            <person name="Anderson W.W."/>
            <person name="Aquadro C.F."/>
            <person name="Ardell D.H."/>
            <person name="Arguello R."/>
            <person name="Artieri C.G."/>
            <person name="Barbash D.A."/>
            <person name="Barker D."/>
            <person name="Barsanti P."/>
            <person name="Batterham P."/>
            <person name="Batzoglou S."/>
            <person name="Begun D."/>
            <person name="Bhutkar A."/>
            <person name="Blanco E."/>
            <person name="Bosak S.A."/>
            <person name="Bradley R.K."/>
            <person name="Brand A.D."/>
            <person name="Brent M.R."/>
            <person name="Brooks A.N."/>
            <person name="Brown R.H."/>
            <person name="Butlin R.K."/>
            <person name="Caggese C."/>
            <person name="Calvi B.R."/>
            <person name="Bernardo de Carvalho A."/>
            <person name="Caspi A."/>
            <person name="Castrezana S."/>
            <person name="Celniker S.E."/>
            <person name="Chang J.L."/>
            <person name="Chapple C."/>
            <person name="Chatterji S."/>
            <person name="Chinwalla A."/>
            <person name="Civetta A."/>
            <person name="Clifton S.W."/>
            <person name="Comeron J.M."/>
            <person name="Costello J.C."/>
            <person name="Coyne J.A."/>
            <person name="Daub J."/>
            <person name="David R.G."/>
            <person name="Delcher A.L."/>
            <person name="Delehaunty K."/>
            <person name="Do C.B."/>
            <person name="Ebling H."/>
            <person name="Edwards K."/>
            <person name="Eickbush T."/>
            <person name="Evans J.D."/>
            <person name="Filipski A."/>
            <person name="Findeiss S."/>
            <person name="Freyhult E."/>
            <person name="Fulton L."/>
            <person name="Fulton R."/>
            <person name="Garcia A.C."/>
            <person name="Gardiner A."/>
            <person name="Garfield D.A."/>
            <person name="Garvin B.E."/>
            <person name="Gibson G."/>
            <person name="Gilbert D."/>
            <person name="Gnerre S."/>
            <person name="Godfrey J."/>
            <person name="Good R."/>
            <person name="Gotea V."/>
            <person name="Gravely B."/>
            <person name="Greenberg A.J."/>
            <person name="Griffiths-Jones S."/>
            <person name="Gross S."/>
            <person name="Guigo R."/>
            <person name="Gustafson E.A."/>
            <person name="Haerty W."/>
            <person name="Hahn M.W."/>
            <person name="Halligan D.L."/>
            <person name="Halpern A.L."/>
            <person name="Halter G.M."/>
            <person name="Han M.V."/>
            <person name="Heger A."/>
            <person name="Hillier L."/>
            <person name="Hinrichs A.S."/>
            <person name="Holmes I."/>
            <person name="Hoskins R.A."/>
            <person name="Hubisz M.J."/>
            <person name="Hultmark D."/>
            <person name="Huntley M.A."/>
            <person name="Jaffe D.B."/>
            <person name="Jagadeeshan S."/>
            <person name="Jeck W.R."/>
            <person name="Johnson J."/>
            <person name="Jones C.D."/>
            <person name="Jordan W.C."/>
            <person name="Karpen G.H."/>
            <person name="Kataoka E."/>
            <person name="Keightley P.D."/>
            <person name="Kheradpour P."/>
            <person name="Kirkness E.F."/>
            <person name="Koerich L.B."/>
            <person name="Kristiansen K."/>
            <person name="Kudrna D."/>
            <person name="Kulathinal R.J."/>
            <person name="Kumar S."/>
            <person name="Kwok R."/>
            <person name="Lander E."/>
            <person name="Langley C.H."/>
            <person name="Lapoint R."/>
            <person name="Lazzaro B.P."/>
            <person name="Lee S.J."/>
            <person name="Levesque L."/>
            <person name="Li R."/>
            <person name="Lin C.F."/>
            <person name="Lin M.F."/>
            <person name="Lindblad-Toh K."/>
            <person name="Llopart A."/>
            <person name="Long M."/>
            <person name="Low L."/>
            <person name="Lozovsky E."/>
            <person name="Lu J."/>
            <person name="Luo M."/>
            <person name="Machado C.A."/>
            <person name="Makalowski W."/>
            <person name="Marzo M."/>
            <person name="Matsuda M."/>
            <person name="Matzkin L."/>
            <person name="McAllister B."/>
            <person name="McBride C.S."/>
            <person name="McKernan B."/>
            <person name="McKernan K."/>
            <person name="Mendez-Lago M."/>
            <person name="Minx P."/>
            <person name="Mollenhauer M.U."/>
            <person name="Montooth K."/>
            <person name="Mount S.M."/>
            <person name="Mu X."/>
            <person name="Myers E."/>
            <person name="Negre B."/>
            <person name="Newfeld S."/>
            <person name="Nielsen R."/>
            <person name="Noor M.A."/>
            <person name="O'Grady P."/>
            <person name="Pachter L."/>
            <person name="Papaceit M."/>
            <person name="Parisi M.J."/>
            <person name="Parisi M."/>
            <person name="Parts L."/>
            <person name="Pedersen J.S."/>
            <person name="Pesole G."/>
            <person name="Phillippy A.M."/>
            <person name="Ponting C.P."/>
            <person name="Pop M."/>
            <person name="Porcelli D."/>
            <person name="Powell J.R."/>
            <person name="Prohaska S."/>
            <person name="Pruitt K."/>
            <person name="Puig M."/>
            <person name="Quesneville H."/>
            <person name="Ram K.R."/>
            <person name="Rand D."/>
            <person name="Rasmussen M.D."/>
            <person name="Reed L.K."/>
            <person name="Reenan R."/>
            <person name="Reily A."/>
            <person name="Remington K.A."/>
            <person name="Rieger T.T."/>
            <person name="Ritchie M.G."/>
            <person name="Robin C."/>
            <person name="Rogers Y.H."/>
            <person name="Rohde C."/>
            <person name="Rozas J."/>
            <person name="Rubenfield M.J."/>
            <person name="Ruiz A."/>
            <person name="Russo S."/>
            <person name="Salzberg S.L."/>
            <person name="Sanchez-Gracia A."/>
            <person name="Saranga D.J."/>
            <person name="Sato H."/>
            <person name="Schaeffer S.W."/>
            <person name="Schatz M.C."/>
            <person name="Schlenke T."/>
            <person name="Schwartz R."/>
            <person name="Segarra C."/>
            <person name="Singh R.S."/>
            <person name="Sirot L."/>
            <person name="Sirota M."/>
            <person name="Sisneros N.B."/>
            <person name="Smith C.D."/>
            <person name="Smith T.F."/>
            <person name="Spieth J."/>
            <person name="Stage D.E."/>
            <person name="Stark A."/>
            <person name="Stephan W."/>
            <person name="Strausberg R.L."/>
            <person name="Strempel S."/>
            <person name="Sturgill D."/>
            <person name="Sutton G."/>
            <person name="Sutton G.G."/>
            <person name="Tao W."/>
            <person name="Teichmann S."/>
            <person name="Tobari Y.N."/>
            <person name="Tomimura Y."/>
            <person name="Tsolas J.M."/>
            <person name="Valente V.L."/>
            <person name="Venter E."/>
            <person name="Venter J.C."/>
            <person name="Vicario S."/>
            <person name="Vieira F.G."/>
            <person name="Vilella A.J."/>
            <person name="Villasante A."/>
            <person name="Walenz B."/>
            <person name="Wang J."/>
            <person name="Wasserman M."/>
            <person name="Watts T."/>
            <person name="Wilson D."/>
            <person name="Wilson R.K."/>
            <person name="Wing R.A."/>
            <person name="Wolfner M.F."/>
            <person name="Wong A."/>
            <person name="Wong G.K."/>
            <person name="Wu C.I."/>
            <person name="Wu G."/>
            <person name="Yamamoto D."/>
            <person name="Yang H.P."/>
            <person name="Yang S.P."/>
            <person name="Yorke J.A."/>
            <person name="Yoshida K."/>
            <person name="Zdobnov E."/>
            <person name="Zhang P."/>
            <person name="Zhang Y."/>
            <person name="Zimin A.V."/>
            <person name="Baldwin J."/>
            <person name="Abdouelleil A."/>
            <person name="Abdulkadir J."/>
            <person name="Abebe A."/>
            <person name="Abera B."/>
            <person name="Abreu J."/>
            <person name="Acer S.C."/>
            <person name="Aftuck L."/>
            <person name="Alexander A."/>
            <person name="An P."/>
            <person name="Anderson E."/>
            <person name="Anderson S."/>
            <person name="Arachi H."/>
            <person name="Azer M."/>
            <person name="Bachantsang P."/>
            <person name="Barry A."/>
            <person name="Bayul T."/>
            <person name="Berlin A."/>
            <person name="Bessette D."/>
            <person name="Bloom T."/>
            <person name="Blye J."/>
            <person name="Boguslavskiy L."/>
            <person name="Bonnet C."/>
            <person name="Boukhgalter B."/>
            <person name="Bourzgui I."/>
            <person name="Brown A."/>
            <person name="Cahill P."/>
            <person name="Channer S."/>
            <person name="Cheshatsang Y."/>
            <person name="Chuda L."/>
            <person name="Citroen M."/>
            <person name="Collymore A."/>
            <person name="Cooke P."/>
            <person name="Costello M."/>
            <person name="D'Aco K."/>
            <person name="Daza R."/>
            <person name="De Haan G."/>
            <person name="DeGray S."/>
            <person name="DeMaso C."/>
            <person name="Dhargay N."/>
            <person name="Dooley K."/>
            <person name="Dooley E."/>
            <person name="Doricent M."/>
            <person name="Dorje P."/>
            <person name="Dorjee K."/>
            <person name="Dupes A."/>
            <person name="Elong R."/>
            <person name="Falk J."/>
            <person name="Farina A."/>
            <person name="Faro S."/>
            <person name="Ferguson D."/>
            <person name="Fisher S."/>
            <person name="Foley C.D."/>
            <person name="Franke A."/>
            <person name="Friedrich D."/>
            <person name="Gadbois L."/>
            <person name="Gearin G."/>
            <person name="Gearin C.R."/>
            <person name="Giannoukos G."/>
            <person name="Goode T."/>
            <person name="Graham J."/>
            <person name="Grandbois E."/>
            <person name="Grewal S."/>
            <person name="Gyaltsen K."/>
            <person name="Hafez N."/>
            <person name="Hagos B."/>
            <person name="Hall J."/>
            <person name="Henson C."/>
            <person name="Hollinger A."/>
            <person name="Honan T."/>
            <person name="Huard M.D."/>
            <person name="Hughes L."/>
            <person name="Hurhula B."/>
            <person name="Husby M.E."/>
            <person name="Kamat A."/>
            <person name="Kanga B."/>
            <person name="Kashin S."/>
            <person name="Khazanovich D."/>
            <person name="Kisner P."/>
            <person name="Lance K."/>
            <person name="Lara M."/>
            <person name="Lee W."/>
            <person name="Lennon N."/>
            <person name="Letendre F."/>
            <person name="LeVine R."/>
            <person name="Lipovsky A."/>
            <person name="Liu X."/>
            <person name="Liu J."/>
            <person name="Liu S."/>
            <person name="Lokyitsang T."/>
            <person name="Lokyitsang Y."/>
            <person name="Lubonja R."/>
            <person name="Lui A."/>
            <person name="MacDonald P."/>
            <person name="Magnisalis V."/>
            <person name="Maru K."/>
            <person name="Matthews C."/>
            <person name="McCusker W."/>
            <person name="McDonough S."/>
            <person name="Mehta T."/>
            <person name="Meldrim J."/>
            <person name="Meneus L."/>
            <person name="Mihai O."/>
            <person name="Mihalev A."/>
            <person name="Mihova T."/>
            <person name="Mittelman R."/>
            <person name="Mlenga V."/>
            <person name="Montmayeur A."/>
            <person name="Mulrain L."/>
            <person name="Navidi A."/>
            <person name="Naylor J."/>
            <person name="Negash T."/>
            <person name="Nguyen T."/>
            <person name="Nguyen N."/>
            <person name="Nicol R."/>
            <person name="Norbu C."/>
            <person name="Norbu N."/>
            <person name="Novod N."/>
            <person name="O'Neill B."/>
            <person name="Osman S."/>
            <person name="Markiewicz E."/>
            <person name="Oyono O.L."/>
            <person name="Patti C."/>
            <person name="Phunkhang P."/>
            <person name="Pierre F."/>
            <person name="Priest M."/>
            <person name="Raghuraman S."/>
            <person name="Rege F."/>
            <person name="Reyes R."/>
            <person name="Rise C."/>
            <person name="Rogov P."/>
            <person name="Ross K."/>
            <person name="Ryan E."/>
            <person name="Settipalli S."/>
            <person name="Shea T."/>
            <person name="Sherpa N."/>
            <person name="Shi L."/>
            <person name="Shih D."/>
            <person name="Sparrow T."/>
            <person name="Spaulding J."/>
            <person name="Stalker J."/>
            <person name="Stange-Thomann N."/>
            <person name="Stavropoulos S."/>
            <person name="Stone C."/>
            <person name="Strader C."/>
            <person name="Tesfaye S."/>
            <person name="Thomson T."/>
            <person name="Thoulutsang Y."/>
            <person name="Thoulutsang D."/>
            <person name="Topham K."/>
            <person name="Topping I."/>
            <person name="Tsamla T."/>
            <person name="Vassiliev H."/>
            <person name="Vo A."/>
            <person name="Wangchuk T."/>
            <person name="Wangdi T."/>
            <person name="Weiand M."/>
            <person name="Wilkinson J."/>
            <person name="Wilson A."/>
            <person name="Yadav S."/>
            <person name="Young G."/>
            <person name="Yu Q."/>
            <person name="Zembek L."/>
            <person name="Zhong D."/>
            <person name="Zimmer A."/>
            <person name="Zwirko Z."/>
            <person name="Jaffe D.B."/>
            <person name="Alvarez P."/>
            <person name="Brockman W."/>
            <person name="Butler J."/>
            <person name="Chin C."/>
            <person name="Gnerre S."/>
            <person name="Grabherr M."/>
            <person name="Kleber M."/>
            <person name="Mauceli E."/>
            <person name="MacCallum I."/>
        </authorList>
    </citation>
    <scope>NUCLEOTIDE SEQUENCE [LARGE SCALE GENOMIC DNA]</scope>
    <source>
        <strain evidence="3">white501</strain>
    </source>
</reference>
<proteinExistence type="predicted"/>
<dbReference type="OMA" id="PSAMLWQ"/>
<accession>B4QQZ4</accession>
<organism evidence="2 3">
    <name type="scientific">Drosophila simulans</name>
    <name type="common">Fruit fly</name>
    <dbReference type="NCBI Taxonomy" id="7240"/>
    <lineage>
        <taxon>Eukaryota</taxon>
        <taxon>Metazoa</taxon>
        <taxon>Ecdysozoa</taxon>
        <taxon>Arthropoda</taxon>
        <taxon>Hexapoda</taxon>
        <taxon>Insecta</taxon>
        <taxon>Pterygota</taxon>
        <taxon>Neoptera</taxon>
        <taxon>Endopterygota</taxon>
        <taxon>Diptera</taxon>
        <taxon>Brachycera</taxon>
        <taxon>Muscomorpha</taxon>
        <taxon>Ephydroidea</taxon>
        <taxon>Drosophilidae</taxon>
        <taxon>Drosophila</taxon>
        <taxon>Sophophora</taxon>
    </lineage>
</organism>